<dbReference type="AlphaFoldDB" id="A0A8K0K9X1"/>
<proteinExistence type="predicted"/>
<reference evidence="1" key="1">
    <citation type="submission" date="2013-04" db="EMBL/GenBank/DDBJ databases">
        <authorList>
            <person name="Qu J."/>
            <person name="Murali S.C."/>
            <person name="Bandaranaike D."/>
            <person name="Bellair M."/>
            <person name="Blankenburg K."/>
            <person name="Chao H."/>
            <person name="Dinh H."/>
            <person name="Doddapaneni H."/>
            <person name="Downs B."/>
            <person name="Dugan-Rocha S."/>
            <person name="Elkadiri S."/>
            <person name="Gnanaolivu R.D."/>
            <person name="Hernandez B."/>
            <person name="Javaid M."/>
            <person name="Jayaseelan J.C."/>
            <person name="Lee S."/>
            <person name="Li M."/>
            <person name="Ming W."/>
            <person name="Munidasa M."/>
            <person name="Muniz J."/>
            <person name="Nguyen L."/>
            <person name="Ongeri F."/>
            <person name="Osuji N."/>
            <person name="Pu L.-L."/>
            <person name="Puazo M."/>
            <person name="Qu C."/>
            <person name="Quiroz J."/>
            <person name="Raj R."/>
            <person name="Weissenberger G."/>
            <person name="Xin Y."/>
            <person name="Zou X."/>
            <person name="Han Y."/>
            <person name="Richards S."/>
            <person name="Worley K."/>
            <person name="Muzny D."/>
            <person name="Gibbs R."/>
        </authorList>
    </citation>
    <scope>NUCLEOTIDE SEQUENCE</scope>
    <source>
        <strain evidence="1">Sampled in the wild</strain>
    </source>
</reference>
<evidence type="ECO:0000313" key="1">
    <source>
        <dbReference type="EMBL" id="KAG8231234.1"/>
    </source>
</evidence>
<dbReference type="EMBL" id="KZ308544">
    <property type="protein sequence ID" value="KAG8231234.1"/>
    <property type="molecule type" value="Genomic_DNA"/>
</dbReference>
<keyword evidence="2" id="KW-1185">Reference proteome</keyword>
<comment type="caution">
    <text evidence="1">The sequence shown here is derived from an EMBL/GenBank/DDBJ whole genome shotgun (WGS) entry which is preliminary data.</text>
</comment>
<evidence type="ECO:0000313" key="2">
    <source>
        <dbReference type="Proteomes" id="UP000792457"/>
    </source>
</evidence>
<name>A0A8K0K9X1_LADFU</name>
<protein>
    <submittedName>
        <fullName evidence="1">Uncharacterized protein</fullName>
    </submittedName>
</protein>
<sequence length="60" mass="6750">MVCQMRILLVFACNRKSFLNILPKDLRTSGMSDEDIASPISFSGTLSSCGYEQYIQEANR</sequence>
<gene>
    <name evidence="1" type="ORF">J437_LFUL005908</name>
</gene>
<dbReference type="Proteomes" id="UP000792457">
    <property type="component" value="Unassembled WGS sequence"/>
</dbReference>
<reference evidence="1" key="2">
    <citation type="submission" date="2017-10" db="EMBL/GenBank/DDBJ databases">
        <title>Ladona fulva Genome sequencing and assembly.</title>
        <authorList>
            <person name="Murali S."/>
            <person name="Richards S."/>
            <person name="Bandaranaike D."/>
            <person name="Bellair M."/>
            <person name="Blankenburg K."/>
            <person name="Chao H."/>
            <person name="Dinh H."/>
            <person name="Doddapaneni H."/>
            <person name="Dugan-Rocha S."/>
            <person name="Elkadiri S."/>
            <person name="Gnanaolivu R."/>
            <person name="Hernandez B."/>
            <person name="Skinner E."/>
            <person name="Javaid M."/>
            <person name="Lee S."/>
            <person name="Li M."/>
            <person name="Ming W."/>
            <person name="Munidasa M."/>
            <person name="Muniz J."/>
            <person name="Nguyen L."/>
            <person name="Hughes D."/>
            <person name="Osuji N."/>
            <person name="Pu L.-L."/>
            <person name="Puazo M."/>
            <person name="Qu C."/>
            <person name="Quiroz J."/>
            <person name="Raj R."/>
            <person name="Weissenberger G."/>
            <person name="Xin Y."/>
            <person name="Zou X."/>
            <person name="Han Y."/>
            <person name="Worley K."/>
            <person name="Muzny D."/>
            <person name="Gibbs R."/>
        </authorList>
    </citation>
    <scope>NUCLEOTIDE SEQUENCE</scope>
    <source>
        <strain evidence="1">Sampled in the wild</strain>
    </source>
</reference>
<organism evidence="1 2">
    <name type="scientific">Ladona fulva</name>
    <name type="common">Scarce chaser dragonfly</name>
    <name type="synonym">Libellula fulva</name>
    <dbReference type="NCBI Taxonomy" id="123851"/>
    <lineage>
        <taxon>Eukaryota</taxon>
        <taxon>Metazoa</taxon>
        <taxon>Ecdysozoa</taxon>
        <taxon>Arthropoda</taxon>
        <taxon>Hexapoda</taxon>
        <taxon>Insecta</taxon>
        <taxon>Pterygota</taxon>
        <taxon>Palaeoptera</taxon>
        <taxon>Odonata</taxon>
        <taxon>Epiprocta</taxon>
        <taxon>Anisoptera</taxon>
        <taxon>Libelluloidea</taxon>
        <taxon>Libellulidae</taxon>
        <taxon>Ladona</taxon>
    </lineage>
</organism>
<accession>A0A8K0K9X1</accession>